<dbReference type="Proteomes" id="UP000070501">
    <property type="component" value="Unassembled WGS sequence"/>
</dbReference>
<keyword evidence="2" id="KW-1185">Reference proteome</keyword>
<dbReference type="EMBL" id="KQ964271">
    <property type="protein sequence ID" value="KXJ86015.1"/>
    <property type="molecule type" value="Genomic_DNA"/>
</dbReference>
<name>A0A136IM76_9PEZI</name>
<proteinExistence type="predicted"/>
<dbReference type="InParanoid" id="A0A136IM76"/>
<dbReference type="OrthoDB" id="512920at2759"/>
<evidence type="ECO:0000313" key="1">
    <source>
        <dbReference type="EMBL" id="KXJ86015.1"/>
    </source>
</evidence>
<dbReference type="SUPFAM" id="SSF53756">
    <property type="entry name" value="UDP-Glycosyltransferase/glycogen phosphorylase"/>
    <property type="match status" value="1"/>
</dbReference>
<evidence type="ECO:0000313" key="2">
    <source>
        <dbReference type="Proteomes" id="UP000070501"/>
    </source>
</evidence>
<reference evidence="2" key="1">
    <citation type="submission" date="2016-02" db="EMBL/GenBank/DDBJ databases">
        <title>Draft genome sequence of Microdochium bolleyi, a fungal endophyte of beachgrass.</title>
        <authorList>
            <consortium name="DOE Joint Genome Institute"/>
            <person name="David A.S."/>
            <person name="May G."/>
            <person name="Haridas S."/>
            <person name="Lim J."/>
            <person name="Wang M."/>
            <person name="Labutti K."/>
            <person name="Lipzen A."/>
            <person name="Barry K."/>
            <person name="Grigoriev I.V."/>
        </authorList>
    </citation>
    <scope>NUCLEOTIDE SEQUENCE [LARGE SCALE GENOMIC DNA]</scope>
    <source>
        <strain evidence="2">J235TASD1</strain>
    </source>
</reference>
<organism evidence="1 2">
    <name type="scientific">Microdochium bolleyi</name>
    <dbReference type="NCBI Taxonomy" id="196109"/>
    <lineage>
        <taxon>Eukaryota</taxon>
        <taxon>Fungi</taxon>
        <taxon>Dikarya</taxon>
        <taxon>Ascomycota</taxon>
        <taxon>Pezizomycotina</taxon>
        <taxon>Sordariomycetes</taxon>
        <taxon>Xylariomycetidae</taxon>
        <taxon>Xylariales</taxon>
        <taxon>Microdochiaceae</taxon>
        <taxon>Microdochium</taxon>
    </lineage>
</organism>
<dbReference type="Gene3D" id="3.40.50.2000">
    <property type="entry name" value="Glycogen Phosphorylase B"/>
    <property type="match status" value="1"/>
</dbReference>
<gene>
    <name evidence="1" type="ORF">Micbo1qcDRAFT_126946</name>
</gene>
<accession>A0A136IM76</accession>
<sequence>MHILLFQTAKGLFPSSGGYRANNSLLRYLSSKGHRVRQICYSTQEEVQAYVRRAAKSGSHDSRRRERLLYLRSGDNKPGVHVSVYDLVMDYGVEVVALDSTLFDADFGGKAGGDKRRAKQTALYIDTKTTSPTLEDFVSFLQAEILRFSATHLIFNDGLSMQVSFTGPLAQADVYRVAVVHTAEQLPFGPFAGGLPGHSTSPTELDRLMKLDGIWSVSEAIKAYALEHGQLQSCFLEHHPWTYRGETDHEMPPHLHNWDKRFVGMINPCKVKGSDLFEAMAEACPEFQFLAYSSWGHDNGVIQRMKALPNMTIGPPCTDEDRLWREIKVIVVPSVWLEAWGMVAVEAHLRGIQLLCSNAGALPEAILGLDYIIPVNPIEGHYDETGAYVVPQQDAAPWVGILRELMGNRTLYESVSLKARDTTTKWLQNLDEAALETWLAKLGGSHQHAKI</sequence>
<dbReference type="AlphaFoldDB" id="A0A136IM76"/>
<evidence type="ECO:0008006" key="3">
    <source>
        <dbReference type="Google" id="ProtNLM"/>
    </source>
</evidence>
<dbReference type="STRING" id="196109.A0A136IM76"/>
<protein>
    <recommendedName>
        <fullName evidence="3">Glycosyl transferase family 1 domain-containing protein</fullName>
    </recommendedName>
</protein>